<protein>
    <recommendedName>
        <fullName evidence="2">DUF1499 domain-containing protein</fullName>
    </recommendedName>
</protein>
<gene>
    <name evidence="1" type="ORF">AVDCRST_MAG11-645</name>
</gene>
<organism evidence="1">
    <name type="scientific">uncultured Gemmatimonadaceae bacterium</name>
    <dbReference type="NCBI Taxonomy" id="246130"/>
    <lineage>
        <taxon>Bacteria</taxon>
        <taxon>Pseudomonadati</taxon>
        <taxon>Gemmatimonadota</taxon>
        <taxon>Gemmatimonadia</taxon>
        <taxon>Gemmatimonadales</taxon>
        <taxon>Gemmatimonadaceae</taxon>
        <taxon>environmental samples</taxon>
    </lineage>
</organism>
<evidence type="ECO:0008006" key="2">
    <source>
        <dbReference type="Google" id="ProtNLM"/>
    </source>
</evidence>
<name>A0A6J4K860_9BACT</name>
<proteinExistence type="predicted"/>
<accession>A0A6J4K860</accession>
<reference evidence="1" key="1">
    <citation type="submission" date="2020-02" db="EMBL/GenBank/DDBJ databases">
        <authorList>
            <person name="Meier V. D."/>
        </authorList>
    </citation>
    <scope>NUCLEOTIDE SEQUENCE</scope>
    <source>
        <strain evidence="1">AVDCRST_MAG11</strain>
    </source>
</reference>
<sequence>PPAFVALRDRRPGATNPVEYGGPAVAAQQRAGYPDLAPAVLPVPPAQAVARAAAVARELGWTVVAVDPAAGRVEASDRTRWFGFTDDVVVRVAPQGTGSRVDVRSLSRVGGSDVGANARRVRAFLARLTGGA</sequence>
<evidence type="ECO:0000313" key="1">
    <source>
        <dbReference type="EMBL" id="CAA9298340.1"/>
    </source>
</evidence>
<dbReference type="InterPro" id="IPR010865">
    <property type="entry name" value="DUF1499"/>
</dbReference>
<dbReference type="EMBL" id="CADCTU010000139">
    <property type="protein sequence ID" value="CAA9298340.1"/>
    <property type="molecule type" value="Genomic_DNA"/>
</dbReference>
<dbReference type="Pfam" id="PF07386">
    <property type="entry name" value="DUF1499"/>
    <property type="match status" value="1"/>
</dbReference>
<dbReference type="AlphaFoldDB" id="A0A6J4K860"/>
<feature type="non-terminal residue" evidence="1">
    <location>
        <position position="1"/>
    </location>
</feature>